<sequence length="240" mass="27704">MLKLLVTCLLLVVVFLLLLEAATLQEYGLTVKNHVAYMGKQLALKEFYGEEGLYPLAMGVVDGENEANWYWFLDKFKGAFGYEMRYTFLSNRHYGLLVNISLVFPGSYYSLCLWHLKNNLRVVLSKTDSISRHVVKLFSYCAYAPTHDKFQEKMVELRTIGGDQVDRFLAGVPLENWANSCFSGTRYGDMCSSLAECFNSWVKDEHFLPITSMLYQNRKKMMSMVTERRKDSKVWAILCP</sequence>
<comment type="caution">
    <text evidence="4">The sequence shown here is derived from an EMBL/GenBank/DDBJ whole genome shotgun (WGS) entry which is preliminary data.</text>
</comment>
<feature type="transmembrane region" description="Helical" evidence="1">
    <location>
        <begin position="94"/>
        <end position="116"/>
    </location>
</feature>
<feature type="chain" id="PRO_5032368718" description="MULE transposase domain-containing protein" evidence="2">
    <location>
        <begin position="22"/>
        <end position="240"/>
    </location>
</feature>
<reference evidence="4 5" key="1">
    <citation type="submission" date="2020-10" db="EMBL/GenBank/DDBJ databases">
        <title>The Coptis chinensis genome and diversification of protoberbering-type alkaloids.</title>
        <authorList>
            <person name="Wang B."/>
            <person name="Shu S."/>
            <person name="Song C."/>
            <person name="Liu Y."/>
        </authorList>
    </citation>
    <scope>NUCLEOTIDE SEQUENCE [LARGE SCALE GENOMIC DNA]</scope>
    <source>
        <strain evidence="4">HL-2020</strain>
        <tissue evidence="4">Leaf</tissue>
    </source>
</reference>
<dbReference type="InterPro" id="IPR018289">
    <property type="entry name" value="MULE_transposase_dom"/>
</dbReference>
<dbReference type="OrthoDB" id="1938144at2759"/>
<evidence type="ECO:0000313" key="4">
    <source>
        <dbReference type="EMBL" id="KAF9598579.1"/>
    </source>
</evidence>
<feature type="signal peptide" evidence="2">
    <location>
        <begin position="1"/>
        <end position="21"/>
    </location>
</feature>
<keyword evidence="2" id="KW-0732">Signal</keyword>
<proteinExistence type="predicted"/>
<dbReference type="Pfam" id="PF10551">
    <property type="entry name" value="MULE"/>
    <property type="match status" value="1"/>
</dbReference>
<keyword evidence="5" id="KW-1185">Reference proteome</keyword>
<evidence type="ECO:0000259" key="3">
    <source>
        <dbReference type="Pfam" id="PF10551"/>
    </source>
</evidence>
<dbReference type="Proteomes" id="UP000631114">
    <property type="component" value="Unassembled WGS sequence"/>
</dbReference>
<dbReference type="AlphaFoldDB" id="A0A835HHR4"/>
<accession>A0A835HHR4</accession>
<protein>
    <recommendedName>
        <fullName evidence="3">MULE transposase domain-containing protein</fullName>
    </recommendedName>
</protein>
<gene>
    <name evidence="4" type="ORF">IFM89_028206</name>
</gene>
<dbReference type="PANTHER" id="PTHR31973:SF187">
    <property type="entry name" value="MUTATOR TRANSPOSASE MUDRA PROTEIN"/>
    <property type="match status" value="1"/>
</dbReference>
<keyword evidence="1" id="KW-0812">Transmembrane</keyword>
<feature type="domain" description="MULE transposase" evidence="3">
    <location>
        <begin position="51"/>
        <end position="119"/>
    </location>
</feature>
<name>A0A835HHR4_9MAGN</name>
<organism evidence="4 5">
    <name type="scientific">Coptis chinensis</name>
    <dbReference type="NCBI Taxonomy" id="261450"/>
    <lineage>
        <taxon>Eukaryota</taxon>
        <taxon>Viridiplantae</taxon>
        <taxon>Streptophyta</taxon>
        <taxon>Embryophyta</taxon>
        <taxon>Tracheophyta</taxon>
        <taxon>Spermatophyta</taxon>
        <taxon>Magnoliopsida</taxon>
        <taxon>Ranunculales</taxon>
        <taxon>Ranunculaceae</taxon>
        <taxon>Coptidoideae</taxon>
        <taxon>Coptis</taxon>
    </lineage>
</organism>
<keyword evidence="1" id="KW-0472">Membrane</keyword>
<evidence type="ECO:0000256" key="1">
    <source>
        <dbReference type="SAM" id="Phobius"/>
    </source>
</evidence>
<dbReference type="PANTHER" id="PTHR31973">
    <property type="entry name" value="POLYPROTEIN, PUTATIVE-RELATED"/>
    <property type="match status" value="1"/>
</dbReference>
<evidence type="ECO:0000313" key="5">
    <source>
        <dbReference type="Proteomes" id="UP000631114"/>
    </source>
</evidence>
<dbReference type="EMBL" id="JADFTS010000007">
    <property type="protein sequence ID" value="KAF9598579.1"/>
    <property type="molecule type" value="Genomic_DNA"/>
</dbReference>
<evidence type="ECO:0000256" key="2">
    <source>
        <dbReference type="SAM" id="SignalP"/>
    </source>
</evidence>
<keyword evidence="1" id="KW-1133">Transmembrane helix</keyword>